<dbReference type="GO" id="GO:0032543">
    <property type="term" value="P:mitochondrial translation"/>
    <property type="evidence" value="ECO:0007669"/>
    <property type="project" value="TreeGrafter"/>
</dbReference>
<keyword evidence="2 5" id="KW-0689">Ribosomal protein</keyword>
<accession>A0A6N0GXD6</accession>
<protein>
    <recommendedName>
        <fullName evidence="4">30S ribosomal protein S16, chloroplastic</fullName>
    </recommendedName>
</protein>
<dbReference type="HAMAP" id="MF_00385">
    <property type="entry name" value="Ribosomal_bS16"/>
    <property type="match status" value="1"/>
</dbReference>
<reference evidence="5" key="1">
    <citation type="journal article" date="2020" name="J. Exp. Bot.">
        <title>Zygnema circumcarinatum UTEX 1559 chloroplast and mitochondrial genomes provide insight into land plant evolution.</title>
        <authorList>
            <person name="Orton L.M."/>
            <person name="Fitzek E."/>
            <person name="Feng X."/>
            <person name="Grayburn W.S."/>
            <person name="Mower J.P."/>
            <person name="Liu K."/>
            <person name="Zhang C."/>
            <person name="Duvall M.R."/>
            <person name="Yin Y."/>
        </authorList>
    </citation>
    <scope>NUCLEOTIDE SEQUENCE</scope>
    <source>
        <strain evidence="5">UTEX 1559 mating type +</strain>
    </source>
</reference>
<name>A0A6N0GXD6_ZYGCR</name>
<dbReference type="PANTHER" id="PTHR12919">
    <property type="entry name" value="30S RIBOSOMAL PROTEIN S16"/>
    <property type="match status" value="1"/>
</dbReference>
<dbReference type="GO" id="GO:0003735">
    <property type="term" value="F:structural constituent of ribosome"/>
    <property type="evidence" value="ECO:0007669"/>
    <property type="project" value="InterPro"/>
</dbReference>
<dbReference type="InterPro" id="IPR023803">
    <property type="entry name" value="Ribosomal_bS16_dom_sf"/>
</dbReference>
<dbReference type="AlphaFoldDB" id="A0A6N0GXD6"/>
<comment type="similarity">
    <text evidence="1">Belongs to the bacterial ribosomal protein bS16 family.</text>
</comment>
<dbReference type="NCBIfam" id="TIGR00002">
    <property type="entry name" value="S16"/>
    <property type="match status" value="1"/>
</dbReference>
<dbReference type="GO" id="GO:0015935">
    <property type="term" value="C:small ribosomal subunit"/>
    <property type="evidence" value="ECO:0007669"/>
    <property type="project" value="TreeGrafter"/>
</dbReference>
<dbReference type="GO" id="GO:0005739">
    <property type="term" value="C:mitochondrion"/>
    <property type="evidence" value="ECO:0007669"/>
    <property type="project" value="GOC"/>
</dbReference>
<organism evidence="5">
    <name type="scientific">Zygnema circumcarinatum</name>
    <name type="common">Green alga</name>
    <dbReference type="NCBI Taxonomy" id="35869"/>
    <lineage>
        <taxon>Eukaryota</taxon>
        <taxon>Viridiplantae</taxon>
        <taxon>Streptophyta</taxon>
        <taxon>Zygnematophyceae</taxon>
        <taxon>Zygnematophycidae</taxon>
        <taxon>Zygnematales</taxon>
        <taxon>Zygnemataceae</taxon>
        <taxon>Zygnema</taxon>
    </lineage>
</organism>
<proteinExistence type="inferred from homology"/>
<evidence type="ECO:0000313" key="5">
    <source>
        <dbReference type="EMBL" id="QKQ14619.1"/>
    </source>
</evidence>
<dbReference type="InterPro" id="IPR000307">
    <property type="entry name" value="Ribosomal_bS16"/>
</dbReference>
<sequence length="87" mass="10079">MVKLRLKRYGRKQQPTYRIIAIDVKSRRQGRALKEVGFYDPRKDQTHLDVPTIITFLKQGAQPTETVSHILNRAGVFEQIDSISINK</sequence>
<dbReference type="InterPro" id="IPR020592">
    <property type="entry name" value="Ribosomal_bS16_CS"/>
</dbReference>
<geneLocation type="plastid" evidence="5"/>
<keyword evidence="5" id="KW-0934">Plastid</keyword>
<dbReference type="SUPFAM" id="SSF54565">
    <property type="entry name" value="Ribosomal protein S16"/>
    <property type="match status" value="1"/>
</dbReference>
<evidence type="ECO:0000256" key="1">
    <source>
        <dbReference type="ARBA" id="ARBA00006668"/>
    </source>
</evidence>
<dbReference type="Gene3D" id="3.30.1320.10">
    <property type="match status" value="1"/>
</dbReference>
<evidence type="ECO:0000256" key="2">
    <source>
        <dbReference type="ARBA" id="ARBA00022980"/>
    </source>
</evidence>
<dbReference type="PROSITE" id="PS00732">
    <property type="entry name" value="RIBOSOMAL_S16"/>
    <property type="match status" value="1"/>
</dbReference>
<dbReference type="EMBL" id="MT040697">
    <property type="protein sequence ID" value="QKQ14619.1"/>
    <property type="molecule type" value="Genomic_DNA"/>
</dbReference>
<keyword evidence="3" id="KW-0687">Ribonucleoprotein</keyword>
<evidence type="ECO:0000256" key="3">
    <source>
        <dbReference type="ARBA" id="ARBA00023274"/>
    </source>
</evidence>
<gene>
    <name evidence="5" type="primary">rps16</name>
</gene>
<evidence type="ECO:0000256" key="4">
    <source>
        <dbReference type="ARBA" id="ARBA00035371"/>
    </source>
</evidence>
<dbReference type="Pfam" id="PF00886">
    <property type="entry name" value="Ribosomal_S16"/>
    <property type="match status" value="1"/>
</dbReference>
<dbReference type="PANTHER" id="PTHR12919:SF20">
    <property type="entry name" value="SMALL RIBOSOMAL SUBUNIT PROTEIN BS16M"/>
    <property type="match status" value="1"/>
</dbReference>